<name>A0A2M9G495_9PROT</name>
<feature type="binding site" evidence="6">
    <location>
        <begin position="123"/>
        <end position="124"/>
    </location>
    <ligand>
        <name>S-adenosyl-L-methionine</name>
        <dbReference type="ChEBI" id="CHEBI:59789"/>
    </ligand>
</feature>
<comment type="caution">
    <text evidence="7">The sequence shown here is derived from an EMBL/GenBank/DDBJ whole genome shotgun (WGS) entry which is preliminary data.</text>
</comment>
<protein>
    <recommendedName>
        <fullName evidence="6">Ribosomal RNA small subunit methyltransferase G</fullName>
        <ecNumber evidence="6">2.1.1.170</ecNumber>
    </recommendedName>
    <alternativeName>
        <fullName evidence="6">16S rRNA 7-methylguanosine methyltransferase</fullName>
        <shortName evidence="6">16S rRNA m7G methyltransferase</shortName>
    </alternativeName>
</protein>
<feature type="binding site" evidence="6">
    <location>
        <position position="79"/>
    </location>
    <ligand>
        <name>S-adenosyl-L-methionine</name>
        <dbReference type="ChEBI" id="CHEBI:59789"/>
    </ligand>
</feature>
<comment type="caution">
    <text evidence="6">Lacks conserved residue(s) required for the propagation of feature annotation.</text>
</comment>
<keyword evidence="1 6" id="KW-0963">Cytoplasm</keyword>
<keyword evidence="2 6" id="KW-0698">rRNA processing</keyword>
<dbReference type="GO" id="GO:0070043">
    <property type="term" value="F:rRNA (guanine-N7-)-methyltransferase activity"/>
    <property type="evidence" value="ECO:0007669"/>
    <property type="project" value="UniProtKB-UniRule"/>
</dbReference>
<sequence length="208" mass="22925">MDADGFAARTGVSRETVERLEIYAAQLRRWNRAINLVAPKTLDTIWSRHFLDSWQLLEIAGGAGGAGGRWYDLGSGGGFPGLVLAACGLKGVTLIESDRRKATFLRETARAMEVAAAIHAERIEDLDLPPADTITARALAPLPKLIDLSAHLRGPHTRCLFLKGQDVESELTAATKYWKFTFSRHRSLSDKRGTVLVMEELTRRDDPA</sequence>
<accession>A0A2M9G495</accession>
<dbReference type="PANTHER" id="PTHR31760">
    <property type="entry name" value="S-ADENOSYL-L-METHIONINE-DEPENDENT METHYLTRANSFERASES SUPERFAMILY PROTEIN"/>
    <property type="match status" value="1"/>
</dbReference>
<dbReference type="EC" id="2.1.1.170" evidence="6"/>
<evidence type="ECO:0000256" key="3">
    <source>
        <dbReference type="ARBA" id="ARBA00022603"/>
    </source>
</evidence>
<comment type="catalytic activity">
    <reaction evidence="6">
        <text>guanosine(527) in 16S rRNA + S-adenosyl-L-methionine = N(7)-methylguanosine(527) in 16S rRNA + S-adenosyl-L-homocysteine</text>
        <dbReference type="Rhea" id="RHEA:42732"/>
        <dbReference type="Rhea" id="RHEA-COMP:10209"/>
        <dbReference type="Rhea" id="RHEA-COMP:10210"/>
        <dbReference type="ChEBI" id="CHEBI:57856"/>
        <dbReference type="ChEBI" id="CHEBI:59789"/>
        <dbReference type="ChEBI" id="CHEBI:74269"/>
        <dbReference type="ChEBI" id="CHEBI:74480"/>
        <dbReference type="EC" id="2.1.1.170"/>
    </reaction>
</comment>
<dbReference type="GO" id="GO:0005829">
    <property type="term" value="C:cytosol"/>
    <property type="evidence" value="ECO:0007669"/>
    <property type="project" value="TreeGrafter"/>
</dbReference>
<keyword evidence="5 6" id="KW-0949">S-adenosyl-L-methionine</keyword>
<evidence type="ECO:0000313" key="8">
    <source>
        <dbReference type="Proteomes" id="UP000229498"/>
    </source>
</evidence>
<dbReference type="SUPFAM" id="SSF53335">
    <property type="entry name" value="S-adenosyl-L-methionine-dependent methyltransferases"/>
    <property type="match status" value="1"/>
</dbReference>
<dbReference type="InterPro" id="IPR003682">
    <property type="entry name" value="rRNA_ssu_MeTfrase_G"/>
</dbReference>
<keyword evidence="8" id="KW-1185">Reference proteome</keyword>
<feature type="binding site" evidence="6">
    <location>
        <position position="74"/>
    </location>
    <ligand>
        <name>S-adenosyl-L-methionine</name>
        <dbReference type="ChEBI" id="CHEBI:59789"/>
    </ligand>
</feature>
<dbReference type="Proteomes" id="UP000229498">
    <property type="component" value="Unassembled WGS sequence"/>
</dbReference>
<dbReference type="Pfam" id="PF02527">
    <property type="entry name" value="GidB"/>
    <property type="match status" value="1"/>
</dbReference>
<comment type="function">
    <text evidence="6">Specifically methylates the N7 position of guanine in position 527 of 16S rRNA.</text>
</comment>
<comment type="subcellular location">
    <subcellularLocation>
        <location evidence="6">Cytoplasm</location>
    </subcellularLocation>
</comment>
<dbReference type="Gene3D" id="3.40.50.150">
    <property type="entry name" value="Vaccinia Virus protein VP39"/>
    <property type="match status" value="1"/>
</dbReference>
<dbReference type="EMBL" id="PHIG01000025">
    <property type="protein sequence ID" value="PJK30549.1"/>
    <property type="molecule type" value="Genomic_DNA"/>
</dbReference>
<comment type="similarity">
    <text evidence="6">Belongs to the methyltransferase superfamily. RNA methyltransferase RsmG family.</text>
</comment>
<evidence type="ECO:0000256" key="6">
    <source>
        <dbReference type="HAMAP-Rule" id="MF_00074"/>
    </source>
</evidence>
<dbReference type="RefSeq" id="WP_109792649.1">
    <property type="nucleotide sequence ID" value="NZ_PHIG01000025.1"/>
</dbReference>
<dbReference type="OrthoDB" id="9808773at2"/>
<dbReference type="HAMAP" id="MF_00074">
    <property type="entry name" value="16SrRNA_methyltr_G"/>
    <property type="match status" value="1"/>
</dbReference>
<evidence type="ECO:0000256" key="1">
    <source>
        <dbReference type="ARBA" id="ARBA00022490"/>
    </source>
</evidence>
<dbReference type="NCBIfam" id="TIGR00138">
    <property type="entry name" value="rsmG_gidB"/>
    <property type="match status" value="1"/>
</dbReference>
<keyword evidence="4 6" id="KW-0808">Transferase</keyword>
<dbReference type="PANTHER" id="PTHR31760:SF0">
    <property type="entry name" value="S-ADENOSYL-L-METHIONINE-DEPENDENT METHYLTRANSFERASES SUPERFAMILY PROTEIN"/>
    <property type="match status" value="1"/>
</dbReference>
<dbReference type="InterPro" id="IPR029063">
    <property type="entry name" value="SAM-dependent_MTases_sf"/>
</dbReference>
<dbReference type="AlphaFoldDB" id="A0A2M9G495"/>
<dbReference type="PIRSF" id="PIRSF003078">
    <property type="entry name" value="GidB"/>
    <property type="match status" value="1"/>
</dbReference>
<keyword evidence="3 6" id="KW-0489">Methyltransferase</keyword>
<reference evidence="7 8" key="1">
    <citation type="submission" date="2017-11" db="EMBL/GenBank/DDBJ databases">
        <title>Draft genome sequence of Rhizobiales bacterium SY3-13.</title>
        <authorList>
            <person name="Sun C."/>
        </authorList>
    </citation>
    <scope>NUCLEOTIDE SEQUENCE [LARGE SCALE GENOMIC DNA]</scope>
    <source>
        <strain evidence="7 8">SY3-13</strain>
    </source>
</reference>
<evidence type="ECO:0000313" key="7">
    <source>
        <dbReference type="EMBL" id="PJK30549.1"/>
    </source>
</evidence>
<feature type="binding site" evidence="6">
    <location>
        <position position="137"/>
    </location>
    <ligand>
        <name>S-adenosyl-L-methionine</name>
        <dbReference type="ChEBI" id="CHEBI:59789"/>
    </ligand>
</feature>
<organism evidence="7 8">
    <name type="scientific">Minwuia thermotolerans</name>
    <dbReference type="NCBI Taxonomy" id="2056226"/>
    <lineage>
        <taxon>Bacteria</taxon>
        <taxon>Pseudomonadati</taxon>
        <taxon>Pseudomonadota</taxon>
        <taxon>Alphaproteobacteria</taxon>
        <taxon>Minwuiales</taxon>
        <taxon>Minwuiaceae</taxon>
        <taxon>Minwuia</taxon>
    </lineage>
</organism>
<proteinExistence type="inferred from homology"/>
<gene>
    <name evidence="6 7" type="primary">rsmG</name>
    <name evidence="7" type="ORF">CVT23_06295</name>
</gene>
<evidence type="ECO:0000256" key="4">
    <source>
        <dbReference type="ARBA" id="ARBA00022679"/>
    </source>
</evidence>
<evidence type="ECO:0000256" key="2">
    <source>
        <dbReference type="ARBA" id="ARBA00022552"/>
    </source>
</evidence>
<evidence type="ECO:0000256" key="5">
    <source>
        <dbReference type="ARBA" id="ARBA00022691"/>
    </source>
</evidence>